<dbReference type="PANTHER" id="PTHR11228">
    <property type="entry name" value="RADICAL SAM DOMAIN PROTEIN"/>
    <property type="match status" value="1"/>
</dbReference>
<keyword evidence="2" id="KW-0004">4Fe-4S</keyword>
<dbReference type="GO" id="GO:0003824">
    <property type="term" value="F:catalytic activity"/>
    <property type="evidence" value="ECO:0007669"/>
    <property type="project" value="InterPro"/>
</dbReference>
<dbReference type="SFLD" id="SFLDS00029">
    <property type="entry name" value="Radical_SAM"/>
    <property type="match status" value="1"/>
</dbReference>
<dbReference type="STRING" id="206665.SAMN04488516_103178"/>
<reference evidence="8 9" key="1">
    <citation type="submission" date="2016-10" db="EMBL/GenBank/DDBJ databases">
        <authorList>
            <person name="de Groot N.N."/>
        </authorList>
    </citation>
    <scope>NUCLEOTIDE SEQUENCE [LARGE SCALE GENOMIC DNA]</scope>
    <source>
        <strain evidence="8 9">DSM 15269</strain>
    </source>
</reference>
<evidence type="ECO:0000256" key="4">
    <source>
        <dbReference type="ARBA" id="ARBA00022723"/>
    </source>
</evidence>
<dbReference type="SFLD" id="SFLDG01067">
    <property type="entry name" value="SPASM/twitch_domain_containing"/>
    <property type="match status" value="1"/>
</dbReference>
<dbReference type="Pfam" id="PF04055">
    <property type="entry name" value="Radical_SAM"/>
    <property type="match status" value="1"/>
</dbReference>
<evidence type="ECO:0000313" key="8">
    <source>
        <dbReference type="EMBL" id="SDN60991.1"/>
    </source>
</evidence>
<dbReference type="InterPro" id="IPR050377">
    <property type="entry name" value="Radical_SAM_PqqE_MftC-like"/>
</dbReference>
<dbReference type="InterPro" id="IPR007197">
    <property type="entry name" value="rSAM"/>
</dbReference>
<name>A0A1H0CTI5_9BACT</name>
<dbReference type="CDD" id="cd01335">
    <property type="entry name" value="Radical_SAM"/>
    <property type="match status" value="1"/>
</dbReference>
<dbReference type="Pfam" id="PF13186">
    <property type="entry name" value="SPASM"/>
    <property type="match status" value="1"/>
</dbReference>
<evidence type="ECO:0000256" key="2">
    <source>
        <dbReference type="ARBA" id="ARBA00022485"/>
    </source>
</evidence>
<dbReference type="AlphaFoldDB" id="A0A1H0CTI5"/>
<dbReference type="Gene3D" id="3.20.20.70">
    <property type="entry name" value="Aldolase class I"/>
    <property type="match status" value="1"/>
</dbReference>
<dbReference type="SMART" id="SM00729">
    <property type="entry name" value="Elp3"/>
    <property type="match status" value="1"/>
</dbReference>
<dbReference type="InterPro" id="IPR013785">
    <property type="entry name" value="Aldolase_TIM"/>
</dbReference>
<evidence type="ECO:0000313" key="9">
    <source>
        <dbReference type="Proteomes" id="UP000199602"/>
    </source>
</evidence>
<dbReference type="InterPro" id="IPR023885">
    <property type="entry name" value="4Fe4S-binding_SPASM_dom"/>
</dbReference>
<dbReference type="PROSITE" id="PS51918">
    <property type="entry name" value="RADICAL_SAM"/>
    <property type="match status" value="1"/>
</dbReference>
<dbReference type="InterPro" id="IPR006638">
    <property type="entry name" value="Elp3/MiaA/NifB-like_rSAM"/>
</dbReference>
<comment type="cofactor">
    <cofactor evidence="1">
        <name>[4Fe-4S] cluster</name>
        <dbReference type="ChEBI" id="CHEBI:49883"/>
    </cofactor>
</comment>
<dbReference type="SUPFAM" id="SSF102114">
    <property type="entry name" value="Radical SAM enzymes"/>
    <property type="match status" value="1"/>
</dbReference>
<keyword evidence="4" id="KW-0479">Metal-binding</keyword>
<gene>
    <name evidence="8" type="ORF">SAMN04488516_103178</name>
</gene>
<keyword evidence="5" id="KW-0408">Iron</keyword>
<evidence type="ECO:0000256" key="3">
    <source>
        <dbReference type="ARBA" id="ARBA00022691"/>
    </source>
</evidence>
<feature type="domain" description="Radical SAM core" evidence="7">
    <location>
        <begin position="8"/>
        <end position="228"/>
    </location>
</feature>
<keyword evidence="9" id="KW-1185">Reference proteome</keyword>
<protein>
    <submittedName>
        <fullName evidence="8">Radical SAM superfamily enzyme, MoaA/NifB/PqqE/SkfB family</fullName>
    </submittedName>
</protein>
<sequence length="339" mass="39721">MILKKFLNPVFSWIQVEITSNCNAQCTYCPHTILKPYWIKRDIPLNILEALNPLLRNVELVYLQGWGEPLLYPNLLEMISYLKNKKIKVGLTTNGMLLNDNMLNQILSSRLDILAFSLAGTTPATNDSIRKGTSFKKIISLAQNIKHYKQLHNIQTPALHLAYIVFKSTFNELEGLLSIIKQQIFSEIVINPLTLCLTPELENELIFIENLTNQQKKLLNLLKNMAKRYNTNLAINLLQKQHSPCTENIQWSTTIGSNKQIYPCVFHMLPIKGKTTHYYFHKKYYLKPQNFGDLNKNSLKEIWWDKKYRLFRKHHLKNRLEPYQCSKCYKRHIKSEILN</sequence>
<dbReference type="GO" id="GO:0051536">
    <property type="term" value="F:iron-sulfur cluster binding"/>
    <property type="evidence" value="ECO:0007669"/>
    <property type="project" value="UniProtKB-KW"/>
</dbReference>
<dbReference type="EMBL" id="FNIN01000003">
    <property type="protein sequence ID" value="SDN60991.1"/>
    <property type="molecule type" value="Genomic_DNA"/>
</dbReference>
<evidence type="ECO:0000256" key="5">
    <source>
        <dbReference type="ARBA" id="ARBA00023004"/>
    </source>
</evidence>
<organism evidence="8 9">
    <name type="scientific">Desulfonauticus submarinus</name>
    <dbReference type="NCBI Taxonomy" id="206665"/>
    <lineage>
        <taxon>Bacteria</taxon>
        <taxon>Pseudomonadati</taxon>
        <taxon>Thermodesulfobacteriota</taxon>
        <taxon>Desulfovibrionia</taxon>
        <taxon>Desulfovibrionales</taxon>
        <taxon>Desulfonauticaceae</taxon>
        <taxon>Desulfonauticus</taxon>
    </lineage>
</organism>
<proteinExistence type="predicted"/>
<dbReference type="PANTHER" id="PTHR11228:SF35">
    <property type="entry name" value="MOLYBDENUM COFACTOR BIOSYNTHESIS PROTEIN A-RELATED"/>
    <property type="match status" value="1"/>
</dbReference>
<dbReference type="SFLD" id="SFLDG01387">
    <property type="entry name" value="BtrN-like_SPASM_domain_contain"/>
    <property type="match status" value="1"/>
</dbReference>
<evidence type="ECO:0000259" key="7">
    <source>
        <dbReference type="PROSITE" id="PS51918"/>
    </source>
</evidence>
<dbReference type="InterPro" id="IPR058240">
    <property type="entry name" value="rSAM_sf"/>
</dbReference>
<evidence type="ECO:0000256" key="1">
    <source>
        <dbReference type="ARBA" id="ARBA00001966"/>
    </source>
</evidence>
<keyword evidence="6" id="KW-0411">Iron-sulfur</keyword>
<evidence type="ECO:0000256" key="6">
    <source>
        <dbReference type="ARBA" id="ARBA00023014"/>
    </source>
</evidence>
<dbReference type="OrthoDB" id="9772409at2"/>
<keyword evidence="3" id="KW-0949">S-adenosyl-L-methionine</keyword>
<dbReference type="Proteomes" id="UP000199602">
    <property type="component" value="Unassembled WGS sequence"/>
</dbReference>
<dbReference type="InterPro" id="IPR034391">
    <property type="entry name" value="AdoMet-like_SPASM_containing"/>
</dbReference>
<dbReference type="RefSeq" id="WP_092064464.1">
    <property type="nucleotide sequence ID" value="NZ_FNIN01000003.1"/>
</dbReference>
<accession>A0A1H0CTI5</accession>
<dbReference type="GO" id="GO:0046872">
    <property type="term" value="F:metal ion binding"/>
    <property type="evidence" value="ECO:0007669"/>
    <property type="project" value="UniProtKB-KW"/>
</dbReference>